<sequence>MRKTLLLTLGLGLLTSLGLSAQTIVSWNFYQQNNPASITASNINSNLESGASLNTISRGSSAASGSNANSFSTAGFGNDAINVANTDYFEIKLKSATGYKFSLSGINGKFKGTPGYGPVYSQFAYSIDEGNTFKLIGSPILTPMDANGEVDLPEQSLIGIPDLQNVGSSQSVVLRFYATGQTTNGEWGFYSPDASTSGLSIQGTTALGTPPVFATNFPAVENVNNTSFDVQTNINDKGNTYYVIVPDGAAAPTAEQVSKGLNADNTIATFSGSIYSEASTMNSKTVTGLSADVEYDVYVIAKDLSDNLQVSPVKIDIKTLAVPLPIELVAFTGTAYDGNITLNWNTASENKNDFFEIQHSADGKNFRSIGELKGAGTSKVNNAYNFIDENPNAGINYYRLVQHDFDGNTSASFVIALNSKIEGSKLNVYAGAEELKIFISSANQTKGELQIYEIGGKQLFSQAIAVNRGHNSISLPFSVDPGVHIVRFTSDSESLVKKFLR</sequence>
<name>A0A419S9Y8_9SPHI</name>
<keyword evidence="3" id="KW-1185">Reference proteome</keyword>
<feature type="chain" id="PRO_5019072713" description="Secretion system C-terminal sorting domain-containing protein" evidence="1">
    <location>
        <begin position="22"/>
        <end position="501"/>
    </location>
</feature>
<protein>
    <recommendedName>
        <fullName evidence="4">Secretion system C-terminal sorting domain-containing protein</fullName>
    </recommendedName>
</protein>
<evidence type="ECO:0000256" key="1">
    <source>
        <dbReference type="SAM" id="SignalP"/>
    </source>
</evidence>
<comment type="caution">
    <text evidence="2">The sequence shown here is derived from an EMBL/GenBank/DDBJ whole genome shotgun (WGS) entry which is preliminary data.</text>
</comment>
<dbReference type="NCBIfam" id="TIGR04183">
    <property type="entry name" value="Por_Secre_tail"/>
    <property type="match status" value="1"/>
</dbReference>
<reference evidence="2 3" key="1">
    <citation type="submission" date="2016-07" db="EMBL/GenBank/DDBJ databases">
        <title>Genome of Pelobium manganitolerans.</title>
        <authorList>
            <person name="Wu S."/>
            <person name="Wang G."/>
        </authorList>
    </citation>
    <scope>NUCLEOTIDE SEQUENCE [LARGE SCALE GENOMIC DNA]</scope>
    <source>
        <strain evidence="2 3">YS-25</strain>
    </source>
</reference>
<dbReference type="Proteomes" id="UP000283433">
    <property type="component" value="Unassembled WGS sequence"/>
</dbReference>
<dbReference type="AlphaFoldDB" id="A0A419S9Y8"/>
<dbReference type="OrthoDB" id="355609at2"/>
<organism evidence="2 3">
    <name type="scientific">Pelobium manganitolerans</name>
    <dbReference type="NCBI Taxonomy" id="1842495"/>
    <lineage>
        <taxon>Bacteria</taxon>
        <taxon>Pseudomonadati</taxon>
        <taxon>Bacteroidota</taxon>
        <taxon>Sphingobacteriia</taxon>
        <taxon>Sphingobacteriales</taxon>
        <taxon>Sphingobacteriaceae</taxon>
        <taxon>Pelobium</taxon>
    </lineage>
</organism>
<dbReference type="InterPro" id="IPR026444">
    <property type="entry name" value="Secre_tail"/>
</dbReference>
<dbReference type="EMBL" id="MBTA01000003">
    <property type="protein sequence ID" value="RKD19042.1"/>
    <property type="molecule type" value="Genomic_DNA"/>
</dbReference>
<feature type="signal peptide" evidence="1">
    <location>
        <begin position="1"/>
        <end position="21"/>
    </location>
</feature>
<gene>
    <name evidence="2" type="ORF">BCY91_14295</name>
</gene>
<proteinExistence type="predicted"/>
<accession>A0A419S9Y8</accession>
<evidence type="ECO:0000313" key="2">
    <source>
        <dbReference type="EMBL" id="RKD19042.1"/>
    </source>
</evidence>
<evidence type="ECO:0008006" key="4">
    <source>
        <dbReference type="Google" id="ProtNLM"/>
    </source>
</evidence>
<keyword evidence="1" id="KW-0732">Signal</keyword>
<dbReference type="RefSeq" id="WP_120180689.1">
    <property type="nucleotide sequence ID" value="NZ_MBTA01000003.1"/>
</dbReference>
<evidence type="ECO:0000313" key="3">
    <source>
        <dbReference type="Proteomes" id="UP000283433"/>
    </source>
</evidence>